<feature type="transmembrane region" description="Helical" evidence="2">
    <location>
        <begin position="393"/>
        <end position="413"/>
    </location>
</feature>
<keyword evidence="2" id="KW-0472">Membrane</keyword>
<reference evidence="3 4" key="1">
    <citation type="submission" date="2020-08" db="EMBL/GenBank/DDBJ databases">
        <title>Genomic Encyclopedia of Type Strains, Phase III (KMG-III): the genomes of soil and plant-associated and newly described type strains.</title>
        <authorList>
            <person name="Whitman W."/>
        </authorList>
    </citation>
    <scope>NUCLEOTIDE SEQUENCE [LARGE SCALE GENOMIC DNA]</scope>
    <source>
        <strain evidence="3 4">CECT 3302</strain>
    </source>
</reference>
<feature type="transmembrane region" description="Helical" evidence="2">
    <location>
        <begin position="257"/>
        <end position="276"/>
    </location>
</feature>
<dbReference type="PROSITE" id="PS51318">
    <property type="entry name" value="TAT"/>
    <property type="match status" value="1"/>
</dbReference>
<feature type="transmembrane region" description="Helical" evidence="2">
    <location>
        <begin position="368"/>
        <end position="387"/>
    </location>
</feature>
<name>A0A7W5FAG0_9ACTN</name>
<protein>
    <recommendedName>
        <fullName evidence="5">Integral membrane protein</fullName>
    </recommendedName>
</protein>
<comment type="caution">
    <text evidence="3">The sequence shown here is derived from an EMBL/GenBank/DDBJ whole genome shotgun (WGS) entry which is preliminary data.</text>
</comment>
<keyword evidence="4" id="KW-1185">Reference proteome</keyword>
<evidence type="ECO:0000256" key="2">
    <source>
        <dbReference type="SAM" id="Phobius"/>
    </source>
</evidence>
<dbReference type="InterPro" id="IPR006311">
    <property type="entry name" value="TAT_signal"/>
</dbReference>
<feature type="region of interest" description="Disordered" evidence="1">
    <location>
        <begin position="1"/>
        <end position="26"/>
    </location>
</feature>
<organism evidence="3 4">
    <name type="scientific">Nocardioides albus</name>
    <dbReference type="NCBI Taxonomy" id="1841"/>
    <lineage>
        <taxon>Bacteria</taxon>
        <taxon>Bacillati</taxon>
        <taxon>Actinomycetota</taxon>
        <taxon>Actinomycetes</taxon>
        <taxon>Propionibacteriales</taxon>
        <taxon>Nocardioidaceae</taxon>
        <taxon>Nocardioides</taxon>
    </lineage>
</organism>
<keyword evidence="2" id="KW-0812">Transmembrane</keyword>
<dbReference type="EMBL" id="JACHXG010000009">
    <property type="protein sequence ID" value="MBB3091107.1"/>
    <property type="molecule type" value="Genomic_DNA"/>
</dbReference>
<accession>A0A7W5FAG0</accession>
<evidence type="ECO:0000313" key="3">
    <source>
        <dbReference type="EMBL" id="MBB3091107.1"/>
    </source>
</evidence>
<feature type="transmembrane region" description="Helical" evidence="2">
    <location>
        <begin position="312"/>
        <end position="329"/>
    </location>
</feature>
<dbReference type="RefSeq" id="WP_183548818.1">
    <property type="nucleotide sequence ID" value="NZ_BMQT01000008.1"/>
</dbReference>
<sequence length="429" mass="45968">MSHTETAPESPSPRIPESDPAPPRRRSVGRSVAAVVCLVLAALLVTPAAVAYWGQRTLNDEARYLETVGPLVESPEVQDAIATKVTEAIQQQVDIEALLTTAFAGIKTDAPRVELLIGPMSGAVNSLIEREVRRFVASDEFADLWVRINTRAQQALHRILTGDNSGAVSLQGDQVVLDLDEVITLAKDRLVERGLTVVEKVPIPQTERQIVLMDAPQLRQARTIYAFSNPLAQWLLPVVGILFLGAVLLARRRARMTVWVGAVLAANALLLGWVLSVGEQLFVNQLAGTTFGPASKVFYQTLLVYLERGQDAVLLLGLIIVVAGLFAGANRYGSAARGAIAGTLVNAGSSIPLSQANAAGRWVDANACWLRVAVVALGVVVLLWGNQVTTGRVWWSLALVLVLLACLQVLIGAGRTDKRADSPLQAAAR</sequence>
<feature type="transmembrane region" description="Helical" evidence="2">
    <location>
        <begin position="231"/>
        <end position="250"/>
    </location>
</feature>
<dbReference type="AlphaFoldDB" id="A0A7W5FAG0"/>
<gene>
    <name evidence="3" type="ORF">FHS12_004072</name>
</gene>
<keyword evidence="2" id="KW-1133">Transmembrane helix</keyword>
<evidence type="ECO:0000313" key="4">
    <source>
        <dbReference type="Proteomes" id="UP000577707"/>
    </source>
</evidence>
<evidence type="ECO:0008006" key="5">
    <source>
        <dbReference type="Google" id="ProtNLM"/>
    </source>
</evidence>
<dbReference type="Proteomes" id="UP000577707">
    <property type="component" value="Unassembled WGS sequence"/>
</dbReference>
<evidence type="ECO:0000256" key="1">
    <source>
        <dbReference type="SAM" id="MobiDB-lite"/>
    </source>
</evidence>
<feature type="transmembrane region" description="Helical" evidence="2">
    <location>
        <begin position="32"/>
        <end position="53"/>
    </location>
</feature>
<proteinExistence type="predicted"/>